<comment type="catalytic activity">
    <reaction evidence="8">
        <text>(3R)-1,4-thiomorpholine-3-carboxylate + NAD(+) = 3,4-dehydrothiomorpholine-3-carboxylate + NADH + 2 H(+)</text>
        <dbReference type="Rhea" id="RHEA:12504"/>
        <dbReference type="ChEBI" id="CHEBI:15378"/>
        <dbReference type="ChEBI" id="CHEBI:57540"/>
        <dbReference type="ChEBI" id="CHEBI:57945"/>
        <dbReference type="ChEBI" id="CHEBI:58517"/>
        <dbReference type="ChEBI" id="CHEBI:176873"/>
        <dbReference type="EC" id="1.5.1.25"/>
    </reaction>
    <physiologicalReaction direction="right-to-left" evidence="8">
        <dbReference type="Rhea" id="RHEA:12506"/>
    </physiologicalReaction>
</comment>
<evidence type="ECO:0000256" key="8">
    <source>
        <dbReference type="ARBA" id="ARBA00093226"/>
    </source>
</evidence>
<comment type="catalytic activity">
    <reaction evidence="12">
        <text>(3R)-1,4-thiomorpholine-3-carboxylate + NADP(+) = 3,4-dehydrothiomorpholine-3-carboxylate + NADPH + 2 H(+)</text>
        <dbReference type="Rhea" id="RHEA:12500"/>
        <dbReference type="ChEBI" id="CHEBI:15378"/>
        <dbReference type="ChEBI" id="CHEBI:57783"/>
        <dbReference type="ChEBI" id="CHEBI:58349"/>
        <dbReference type="ChEBI" id="CHEBI:58517"/>
        <dbReference type="ChEBI" id="CHEBI:176873"/>
        <dbReference type="EC" id="1.5.1.25"/>
    </reaction>
    <physiologicalReaction direction="right-to-left" evidence="12">
        <dbReference type="Rhea" id="RHEA:12502"/>
    </physiologicalReaction>
</comment>
<dbReference type="GO" id="GO:0047127">
    <property type="term" value="F:thiomorpholine-carboxylate dehydrogenase activity"/>
    <property type="evidence" value="ECO:0007669"/>
    <property type="project" value="UniProtKB-EC"/>
</dbReference>
<evidence type="ECO:0000256" key="4">
    <source>
        <dbReference type="ARBA" id="ARBA00033420"/>
    </source>
</evidence>
<comment type="catalytic activity">
    <reaction evidence="11">
        <text>(S)-cystathionine ketimine + NADH + 2 H(+) = (3R,5S)-2,3,5,6,7-pentahydro-1,4-thiazepine-3,5-dicarboxylate + NAD(+)</text>
        <dbReference type="Rhea" id="RHEA:68032"/>
        <dbReference type="ChEBI" id="CHEBI:15378"/>
        <dbReference type="ChEBI" id="CHEBI:57540"/>
        <dbReference type="ChEBI" id="CHEBI:57945"/>
        <dbReference type="ChEBI" id="CHEBI:176808"/>
        <dbReference type="ChEBI" id="CHEBI:176810"/>
    </reaction>
    <physiologicalReaction direction="left-to-right" evidence="11">
        <dbReference type="Rhea" id="RHEA:68033"/>
    </physiologicalReaction>
</comment>
<dbReference type="InterPro" id="IPR036291">
    <property type="entry name" value="NAD(P)-bd_dom_sf"/>
</dbReference>
<name>A0A1B6F970_9HEMI</name>
<evidence type="ECO:0000256" key="6">
    <source>
        <dbReference type="ARBA" id="ARBA00093197"/>
    </source>
</evidence>
<comment type="catalytic activity">
    <reaction evidence="13">
        <text>L-proline + NAD(+) = 1-pyrroline-2-carboxylate + NADH + H(+)</text>
        <dbReference type="Rhea" id="RHEA:20321"/>
        <dbReference type="ChEBI" id="CHEBI:15378"/>
        <dbReference type="ChEBI" id="CHEBI:39785"/>
        <dbReference type="ChEBI" id="CHEBI:57540"/>
        <dbReference type="ChEBI" id="CHEBI:57945"/>
        <dbReference type="ChEBI" id="CHEBI:60039"/>
        <dbReference type="EC" id="1.5.1.1"/>
    </reaction>
    <physiologicalReaction direction="right-to-left" evidence="13">
        <dbReference type="Rhea" id="RHEA:20323"/>
    </physiologicalReaction>
</comment>
<dbReference type="InterPro" id="IPR023401">
    <property type="entry name" value="ODC_N"/>
</dbReference>
<comment type="catalytic activity">
    <reaction evidence="6">
        <text>Delta(2)-thiazoline-2-carboxylate + NADPH + 2 H(+) = L-thiazolidine-2-carboxylate + NADP(+)</text>
        <dbReference type="Rhea" id="RHEA:68072"/>
        <dbReference type="ChEBI" id="CHEBI:15378"/>
        <dbReference type="ChEBI" id="CHEBI:57783"/>
        <dbReference type="ChEBI" id="CHEBI:58349"/>
        <dbReference type="ChEBI" id="CHEBI:176895"/>
        <dbReference type="ChEBI" id="CHEBI:176896"/>
    </reaction>
    <physiologicalReaction direction="left-to-right" evidence="6">
        <dbReference type="Rhea" id="RHEA:68073"/>
    </physiologicalReaction>
</comment>
<dbReference type="PANTHER" id="PTHR13812:SF19">
    <property type="entry name" value="KETIMINE REDUCTASE MU-CRYSTALLIN"/>
    <property type="match status" value="1"/>
</dbReference>
<organism evidence="18">
    <name type="scientific">Cuerna arida</name>
    <dbReference type="NCBI Taxonomy" id="1464854"/>
    <lineage>
        <taxon>Eukaryota</taxon>
        <taxon>Metazoa</taxon>
        <taxon>Ecdysozoa</taxon>
        <taxon>Arthropoda</taxon>
        <taxon>Hexapoda</taxon>
        <taxon>Insecta</taxon>
        <taxon>Pterygota</taxon>
        <taxon>Neoptera</taxon>
        <taxon>Paraneoptera</taxon>
        <taxon>Hemiptera</taxon>
        <taxon>Auchenorrhyncha</taxon>
        <taxon>Membracoidea</taxon>
        <taxon>Cicadellidae</taxon>
        <taxon>Cicadellinae</taxon>
        <taxon>Proconiini</taxon>
        <taxon>Cuerna</taxon>
    </lineage>
</organism>
<evidence type="ECO:0000256" key="10">
    <source>
        <dbReference type="ARBA" id="ARBA00093248"/>
    </source>
</evidence>
<dbReference type="Gene3D" id="3.30.1780.10">
    <property type="entry name" value="ornithine cyclodeaminase, domain 1"/>
    <property type="match status" value="1"/>
</dbReference>
<dbReference type="EC" id="1.5.1.1" evidence="16"/>
<comment type="catalytic activity">
    <reaction evidence="9">
        <text>(S)-cystathionine ketimine + NADPH + 2 H(+) = (3R,5S)-2,3,5,6,7-pentahydro-1,4-thiazepine-3,5-dicarboxylate + NADP(+)</text>
        <dbReference type="Rhea" id="RHEA:68036"/>
        <dbReference type="ChEBI" id="CHEBI:15378"/>
        <dbReference type="ChEBI" id="CHEBI:57783"/>
        <dbReference type="ChEBI" id="CHEBI:58349"/>
        <dbReference type="ChEBI" id="CHEBI:176808"/>
        <dbReference type="ChEBI" id="CHEBI:176810"/>
    </reaction>
    <physiologicalReaction direction="left-to-right" evidence="9">
        <dbReference type="Rhea" id="RHEA:68037"/>
    </physiologicalReaction>
</comment>
<dbReference type="EC" id="1.5.1.25" evidence="2"/>
<dbReference type="PANTHER" id="PTHR13812">
    <property type="entry name" value="KETIMINE REDUCTASE MU-CRYSTALLIN"/>
    <property type="match status" value="1"/>
</dbReference>
<comment type="catalytic activity">
    <reaction evidence="7">
        <text>L-proline + NADP(+) = 1-pyrroline-2-carboxylate + NADPH + H(+)</text>
        <dbReference type="Rhea" id="RHEA:20317"/>
        <dbReference type="ChEBI" id="CHEBI:15378"/>
        <dbReference type="ChEBI" id="CHEBI:39785"/>
        <dbReference type="ChEBI" id="CHEBI:57783"/>
        <dbReference type="ChEBI" id="CHEBI:58349"/>
        <dbReference type="ChEBI" id="CHEBI:60039"/>
        <dbReference type="EC" id="1.5.1.1"/>
    </reaction>
    <physiologicalReaction direction="right-to-left" evidence="7">
        <dbReference type="Rhea" id="RHEA:20319"/>
    </physiologicalReaction>
</comment>
<evidence type="ECO:0000256" key="17">
    <source>
        <dbReference type="ARBA" id="ARBA00093650"/>
    </source>
</evidence>
<reference evidence="18" key="1">
    <citation type="submission" date="2015-11" db="EMBL/GenBank/DDBJ databases">
        <title>De novo transcriptome assembly of four potential Pierce s Disease insect vectors from Arizona vineyards.</title>
        <authorList>
            <person name="Tassone E.E."/>
        </authorList>
    </citation>
    <scope>NUCLEOTIDE SEQUENCE</scope>
</reference>
<evidence type="ECO:0000256" key="12">
    <source>
        <dbReference type="ARBA" id="ARBA00093263"/>
    </source>
</evidence>
<protein>
    <recommendedName>
        <fullName evidence="3">Ketimine reductase mu-crystallin</fullName>
        <ecNumber evidence="16">1.5.1.1</ecNumber>
        <ecNumber evidence="2">1.5.1.25</ecNumber>
    </recommendedName>
    <alternativeName>
        <fullName evidence="17">1-piperideine-2-carboxylate/1-pyrroline-2-carboxylate reductase</fullName>
    </alternativeName>
    <alternativeName>
        <fullName evidence="4">NADP-regulated thyroid-hormone-binding protein</fullName>
    </alternativeName>
</protein>
<comment type="catalytic activity">
    <reaction evidence="14">
        <text>L-pipecolate + NADP(+) = Delta(1)-piperideine-2-carboxylate + NADPH + H(+)</text>
        <dbReference type="Rhea" id="RHEA:12524"/>
        <dbReference type="ChEBI" id="CHEBI:15378"/>
        <dbReference type="ChEBI" id="CHEBI:57783"/>
        <dbReference type="ChEBI" id="CHEBI:58349"/>
        <dbReference type="ChEBI" id="CHEBI:61185"/>
        <dbReference type="ChEBI" id="CHEBI:77631"/>
        <dbReference type="EC" id="1.5.1.1"/>
    </reaction>
    <physiologicalReaction direction="right-to-left" evidence="14">
        <dbReference type="Rhea" id="RHEA:12526"/>
    </physiologicalReaction>
</comment>
<comment type="similarity">
    <text evidence="1">Belongs to the ornithine cyclodeaminase/mu-crystallin family.</text>
</comment>
<dbReference type="SUPFAM" id="SSF51735">
    <property type="entry name" value="NAD(P)-binding Rossmann-fold domains"/>
    <property type="match status" value="1"/>
</dbReference>
<evidence type="ECO:0000256" key="14">
    <source>
        <dbReference type="ARBA" id="ARBA00093273"/>
    </source>
</evidence>
<evidence type="ECO:0000256" key="16">
    <source>
        <dbReference type="ARBA" id="ARBA00093598"/>
    </source>
</evidence>
<comment type="catalytic activity">
    <reaction evidence="5">
        <text>L-pipecolate + NAD(+) = Delta(1)-piperideine-2-carboxylate + NADH + H(+)</text>
        <dbReference type="Rhea" id="RHEA:30807"/>
        <dbReference type="ChEBI" id="CHEBI:15378"/>
        <dbReference type="ChEBI" id="CHEBI:57540"/>
        <dbReference type="ChEBI" id="CHEBI:57945"/>
        <dbReference type="ChEBI" id="CHEBI:61185"/>
        <dbReference type="ChEBI" id="CHEBI:77631"/>
        <dbReference type="EC" id="1.5.1.1"/>
    </reaction>
    <physiologicalReaction direction="right-to-left" evidence="5">
        <dbReference type="Rhea" id="RHEA:30809"/>
    </physiologicalReaction>
</comment>
<sequence>MGDENPIYLNDSAIKELLSWDTLIPTVESVLSAISDKDESESIQPPRLLMPIPSRHGVMLCMPSFCGTQNIYGFKVISSFRKNIERGLPSINGIITLLDSETGRVKMMLEANEITAWRTAAASAVATKHLYKGEKKVLAILGAGVQGRSHALAMQHLFQFSEVRIWNRTFERAKVLCAELGNWAKPFESIELCVRGANVIVTTTYAPEPIIDMAWLQTGTHINAVGACQNHYSELPLDVYRHSTVVVDAWGSATEELRGLTDCGIELFCELGEVIRGAKKLPGTSKFTIFQSLGMSLEDIATAELIYNKVKDKF</sequence>
<evidence type="ECO:0000313" key="18">
    <source>
        <dbReference type="EMBL" id="JAS46769.1"/>
    </source>
</evidence>
<dbReference type="AlphaFoldDB" id="A0A1B6F970"/>
<accession>A0A1B6F970</accession>
<evidence type="ECO:0000256" key="5">
    <source>
        <dbReference type="ARBA" id="ARBA00093190"/>
    </source>
</evidence>
<dbReference type="GO" id="GO:0005737">
    <property type="term" value="C:cytoplasm"/>
    <property type="evidence" value="ECO:0007669"/>
    <property type="project" value="TreeGrafter"/>
</dbReference>
<comment type="catalytic activity">
    <reaction evidence="10">
        <text>(R)-lanthionine ketimine + NADPH + 2 H(+) = (3R,5R)-1,4-thiomorpholine-3,5-dicarboxylate + NADP(+)</text>
        <dbReference type="Rhea" id="RHEA:68040"/>
        <dbReference type="ChEBI" id="CHEBI:15378"/>
        <dbReference type="ChEBI" id="CHEBI:57783"/>
        <dbReference type="ChEBI" id="CHEBI:58349"/>
        <dbReference type="ChEBI" id="CHEBI:176891"/>
        <dbReference type="ChEBI" id="CHEBI:176892"/>
    </reaction>
    <physiologicalReaction direction="left-to-right" evidence="10">
        <dbReference type="Rhea" id="RHEA:68041"/>
    </physiologicalReaction>
</comment>
<evidence type="ECO:0000256" key="9">
    <source>
        <dbReference type="ARBA" id="ARBA00093227"/>
    </source>
</evidence>
<dbReference type="EMBL" id="GECZ01017544">
    <property type="protein sequence ID" value="JAS52225.1"/>
    <property type="molecule type" value="Transcribed_RNA"/>
</dbReference>
<dbReference type="GO" id="GO:0042562">
    <property type="term" value="F:hormone binding"/>
    <property type="evidence" value="ECO:0007669"/>
    <property type="project" value="TreeGrafter"/>
</dbReference>
<dbReference type="InterPro" id="IPR003462">
    <property type="entry name" value="ODC_Mu_crystall"/>
</dbReference>
<evidence type="ECO:0000256" key="11">
    <source>
        <dbReference type="ARBA" id="ARBA00093250"/>
    </source>
</evidence>
<dbReference type="Gene3D" id="3.40.50.720">
    <property type="entry name" value="NAD(P)-binding Rossmann-like Domain"/>
    <property type="match status" value="1"/>
</dbReference>
<gene>
    <name evidence="19" type="ORF">g.21018</name>
    <name evidence="18" type="ORF">g.21022</name>
</gene>
<evidence type="ECO:0000256" key="13">
    <source>
        <dbReference type="ARBA" id="ARBA00093264"/>
    </source>
</evidence>
<dbReference type="Pfam" id="PF02423">
    <property type="entry name" value="OCD_Mu_crystall"/>
    <property type="match status" value="1"/>
</dbReference>
<comment type="subunit">
    <text evidence="15">Homodimer. Binds the thyroid hormone triiodothyronine (T3); T3 binding inhibits enzymatic activity.</text>
</comment>
<evidence type="ECO:0000256" key="3">
    <source>
        <dbReference type="ARBA" id="ARBA00015173"/>
    </source>
</evidence>
<evidence type="ECO:0000256" key="1">
    <source>
        <dbReference type="ARBA" id="ARBA00008903"/>
    </source>
</evidence>
<evidence type="ECO:0000313" key="19">
    <source>
        <dbReference type="EMBL" id="JAS52225.1"/>
    </source>
</evidence>
<proteinExistence type="inferred from homology"/>
<evidence type="ECO:0000256" key="7">
    <source>
        <dbReference type="ARBA" id="ARBA00093203"/>
    </source>
</evidence>
<dbReference type="GO" id="GO:0050241">
    <property type="term" value="F:pyrroline-2-carboxylate reductase activity"/>
    <property type="evidence" value="ECO:0007669"/>
    <property type="project" value="UniProtKB-EC"/>
</dbReference>
<evidence type="ECO:0000256" key="15">
    <source>
        <dbReference type="ARBA" id="ARBA00093567"/>
    </source>
</evidence>
<dbReference type="EMBL" id="GECZ01023000">
    <property type="protein sequence ID" value="JAS46769.1"/>
    <property type="molecule type" value="Transcribed_RNA"/>
</dbReference>
<evidence type="ECO:0000256" key="2">
    <source>
        <dbReference type="ARBA" id="ARBA00012883"/>
    </source>
</evidence>
<dbReference type="PIRSF" id="PIRSF001439">
    <property type="entry name" value="CryM"/>
    <property type="match status" value="1"/>
</dbReference>